<name>A0A9P5B530_9HYPO</name>
<feature type="region of interest" description="Disordered" evidence="1">
    <location>
        <begin position="195"/>
        <end position="238"/>
    </location>
</feature>
<accession>A0A9P5B530</accession>
<protein>
    <submittedName>
        <fullName evidence="3">Meiotic expression up-regulated 26</fullName>
    </submittedName>
</protein>
<keyword evidence="4" id="KW-1185">Reference proteome</keyword>
<dbReference type="AlphaFoldDB" id="A0A9P5B530"/>
<feature type="region of interest" description="Disordered" evidence="1">
    <location>
        <begin position="50"/>
        <end position="78"/>
    </location>
</feature>
<gene>
    <name evidence="3" type="ORF">FAGAP_8438</name>
</gene>
<reference evidence="3" key="1">
    <citation type="submission" date="2020-01" db="EMBL/GenBank/DDBJ databases">
        <title>Identification and distribution of gene clusters putatively required for synthesis of sphingolipid metabolism inhibitors in phylogenetically diverse species of the filamentous fungus Fusarium.</title>
        <authorList>
            <person name="Kim H.-S."/>
            <person name="Busman M."/>
            <person name="Brown D.W."/>
            <person name="Divon H."/>
            <person name="Uhlig S."/>
            <person name="Proctor R.H."/>
        </authorList>
    </citation>
    <scope>NUCLEOTIDE SEQUENCE</scope>
    <source>
        <strain evidence="3">NRRL 31653</strain>
    </source>
</reference>
<feature type="domain" description="Transcription regulator Rua1 C-terminal" evidence="2">
    <location>
        <begin position="394"/>
        <end position="494"/>
    </location>
</feature>
<feature type="compositionally biased region" description="Polar residues" evidence="1">
    <location>
        <begin position="195"/>
        <end position="208"/>
    </location>
</feature>
<feature type="compositionally biased region" description="Polar residues" evidence="1">
    <location>
        <begin position="62"/>
        <end position="78"/>
    </location>
</feature>
<dbReference type="PANTHER" id="PTHR28125">
    <property type="entry name" value="MEIOTIC EXPRESSION UP-REGULATED PROTEIN 26"/>
    <property type="match status" value="1"/>
</dbReference>
<dbReference type="Proteomes" id="UP000737391">
    <property type="component" value="Unassembled WGS sequence"/>
</dbReference>
<evidence type="ECO:0000259" key="2">
    <source>
        <dbReference type="Pfam" id="PF14616"/>
    </source>
</evidence>
<comment type="caution">
    <text evidence="3">The sequence shown here is derived from an EMBL/GenBank/DDBJ whole genome shotgun (WGS) entry which is preliminary data.</text>
</comment>
<organism evidence="3 4">
    <name type="scientific">Fusarium agapanthi</name>
    <dbReference type="NCBI Taxonomy" id="1803897"/>
    <lineage>
        <taxon>Eukaryota</taxon>
        <taxon>Fungi</taxon>
        <taxon>Dikarya</taxon>
        <taxon>Ascomycota</taxon>
        <taxon>Pezizomycotina</taxon>
        <taxon>Sordariomycetes</taxon>
        <taxon>Hypocreomycetidae</taxon>
        <taxon>Hypocreales</taxon>
        <taxon>Nectriaceae</taxon>
        <taxon>Fusarium</taxon>
        <taxon>Fusarium fujikuroi species complex</taxon>
    </lineage>
</organism>
<dbReference type="OrthoDB" id="5595379at2759"/>
<proteinExistence type="predicted"/>
<dbReference type="PANTHER" id="PTHR28125:SF3">
    <property type="entry name" value="TRANSCRIPTION REGULATOR RUA1 C-TERMINAL DOMAIN-CONTAINING PROTEIN"/>
    <property type="match status" value="1"/>
</dbReference>
<dbReference type="EMBL" id="LUFC02000646">
    <property type="protein sequence ID" value="KAF4495429.1"/>
    <property type="molecule type" value="Genomic_DNA"/>
</dbReference>
<evidence type="ECO:0000313" key="4">
    <source>
        <dbReference type="Proteomes" id="UP000737391"/>
    </source>
</evidence>
<dbReference type="Pfam" id="PF14616">
    <property type="entry name" value="Rua1_C"/>
    <property type="match status" value="1"/>
</dbReference>
<dbReference type="InterPro" id="IPR028012">
    <property type="entry name" value="Rua1_C"/>
</dbReference>
<evidence type="ECO:0000256" key="1">
    <source>
        <dbReference type="SAM" id="MobiDB-lite"/>
    </source>
</evidence>
<sequence length="526" mass="58526">MNSSDFTENESVLGSGEMWSTPTTQYKRWAMHNCNAHNYSTVSYSDTSSTSFQQVRSEETSRPGSWNQDLYLPTTTSDSPGMGNLVEVQFNLQGEGINMATNEAIPMLILKQGTLICDDQAAIDDGSELYCTLGSASFTPTSSPYCDGSSPVASGAHQFRPSYPAADKGTAMMFSAESLSVASVPMKPLPIIDRSVSQSRKSYASPSRNRNHRYAPYGSEGSSLEQYSQVNTKPPASHKPTQFVYHACPDAYNSHQHMYSGHSSPTIGTTPLHLNYGNLQAMQQAPFVVPSTPVYQRNSMLLPTQLPSQMAQQQPWQTDVNHFAPPKPLLSHGLFRMLQSNGDAACLNGHYTDVSDPPDLYAALREEQIPPPPEDMNPEDPDMIPREQELRFEGDLYTPRWVRGHGNKREGWCGICKPGQWLVLKNSAFWYDKSFRHGISAHTRSSFQEPQQKRRMDGNPAVWEGLCCSCEQWIALVSSKKKGITWFRHAYKCHTHLKAECTLKRRRETGNATGFDQTGSPPCPSS</sequence>
<feature type="compositionally biased region" description="Polar residues" evidence="1">
    <location>
        <begin position="220"/>
        <end position="234"/>
    </location>
</feature>
<evidence type="ECO:0000313" key="3">
    <source>
        <dbReference type="EMBL" id="KAF4495429.1"/>
    </source>
</evidence>